<name>A0ABQ6PC26_9SPHN</name>
<dbReference type="InterPro" id="IPR052894">
    <property type="entry name" value="AsmA-related"/>
</dbReference>
<accession>A0ABQ6PC26</accession>
<dbReference type="Pfam" id="PF05359">
    <property type="entry name" value="DUF748"/>
    <property type="match status" value="2"/>
</dbReference>
<gene>
    <name evidence="2" type="ORF">NUTIK01_33040</name>
</gene>
<proteinExistence type="predicted"/>
<sequence length="1046" mass="110771">MAVFRSKPVLNKLVWALATLVLLVGAYALAGFYLVPHLVRTQGTQWVKDNLHKTLSLGEIRFNPFTFEADIDGIALPDRPSAHKAAPMVAIRHFHLAFSVRSLFGPAYRLRELRIDRPEVNAVLRPDGTLNLADLVPPASPDSNGPAPAFRIDRLTINQGRAGFVDLGLANHPEQVLAPLTFTLNDFETARGKGGAFTLHARSDNDEELAWKGTVSLAPLGSRGTLAITRLQARTVQDFLGGYLPLTLKGGAASFRGAYALTYAKGAVRLSAQVPDVTFEKIAFAGKPTLFNGLVTIDRARTAIPALEYRSANPGGAMGFQATVPGLNLSGIGIAPPSGSPIRLPEVDVADARFDYAAHSLQVGSLTIDRPSLALRREASGAIDLMRMMPRASAPADPQAPAWNVELGSARVSEARIGFEDRTVSPAARYEVAPATLTASTLGTDLARPITLAFNARLSAPGKGQAASIGGEGAYVPASGQVDMAVKLGNLTLALIRPYLPHLDGLDLRSVTLGGAGRVKLTTAQMENARFQGDASIDDLSVVETATNNPFVAWRRFALAGIDYAPGSVTVARGHLVGPLGRVEILPDGVFNFTALSTGDKSAQTVAQPGQTAPSGQPAPAPAAAKVAIAAPAASTTAAPAFRVKMNRLDVEGGTMGFADYSIQPNFEVQVDNLHGSLGNISNAPGAVAQIDLGGYVGDRFSPATIKGSMDPFGYDRQTDMHASFRNIELPVLNPYSGRYAGYAIARGKLTAEFAYRIENRALDAQHHVVIDQLKWGSATQSKDKVPLPVRLATSLLKDKNGVIKLDVPVTGSLDDPKFRIGPIIWQIIGNVIEKAITAPFRLLGSIFSGAEKARYVDFALGSADLPEGAGAALSSLSKALQDREDLRLVIPAGMGTKADAIAMADKRINAALMAKEAKSGAAADVATLKPNDLLDRLRTLYRVKLGKKPVPPAFDKTAPAPDGAAKGPSEGERRKLAEIDWLRTALRQAWLPSDAELAKLGAARATAVRDALLTGSTIAPERVFMATDLAVSDGQGTSRVELKLE</sequence>
<dbReference type="PANTHER" id="PTHR30441:SF8">
    <property type="entry name" value="DUF748 DOMAIN-CONTAINING PROTEIN"/>
    <property type="match status" value="1"/>
</dbReference>
<organism evidence="2 3">
    <name type="scientific">Novosphingobium pituita</name>
    <dbReference type="NCBI Taxonomy" id="3056842"/>
    <lineage>
        <taxon>Bacteria</taxon>
        <taxon>Pseudomonadati</taxon>
        <taxon>Pseudomonadota</taxon>
        <taxon>Alphaproteobacteria</taxon>
        <taxon>Sphingomonadales</taxon>
        <taxon>Sphingomonadaceae</taxon>
        <taxon>Novosphingobium</taxon>
    </lineage>
</organism>
<reference evidence="2 3" key="1">
    <citation type="submission" date="2023-06" db="EMBL/GenBank/DDBJ databases">
        <title>Draft genome sequence of Novosphingobium sp. strain IK01.</title>
        <authorList>
            <person name="Hatamoto M."/>
            <person name="Ikarashi T."/>
            <person name="Yamaguchi T."/>
        </authorList>
    </citation>
    <scope>NUCLEOTIDE SEQUENCE [LARGE SCALE GENOMIC DNA]</scope>
    <source>
        <strain evidence="2 3">IK01</strain>
    </source>
</reference>
<evidence type="ECO:0000256" key="1">
    <source>
        <dbReference type="SAM" id="MobiDB-lite"/>
    </source>
</evidence>
<dbReference type="Proteomes" id="UP001187221">
    <property type="component" value="Unassembled WGS sequence"/>
</dbReference>
<dbReference type="RefSeq" id="WP_317976251.1">
    <property type="nucleotide sequence ID" value="NZ_BTFW01000003.1"/>
</dbReference>
<evidence type="ECO:0000313" key="3">
    <source>
        <dbReference type="Proteomes" id="UP001187221"/>
    </source>
</evidence>
<dbReference type="PANTHER" id="PTHR30441">
    <property type="entry name" value="DUF748 DOMAIN-CONTAINING PROTEIN"/>
    <property type="match status" value="1"/>
</dbReference>
<feature type="region of interest" description="Disordered" evidence="1">
    <location>
        <begin position="952"/>
        <end position="973"/>
    </location>
</feature>
<dbReference type="EMBL" id="BTFW01000003">
    <property type="protein sequence ID" value="GMM62527.1"/>
    <property type="molecule type" value="Genomic_DNA"/>
</dbReference>
<dbReference type="InterPro" id="IPR008023">
    <property type="entry name" value="DUF748"/>
</dbReference>
<protein>
    <submittedName>
        <fullName evidence="2">DUF748 domain-containing protein</fullName>
    </submittedName>
</protein>
<keyword evidence="3" id="KW-1185">Reference proteome</keyword>
<comment type="caution">
    <text evidence="2">The sequence shown here is derived from an EMBL/GenBank/DDBJ whole genome shotgun (WGS) entry which is preliminary data.</text>
</comment>
<evidence type="ECO:0000313" key="2">
    <source>
        <dbReference type="EMBL" id="GMM62527.1"/>
    </source>
</evidence>